<organism evidence="1">
    <name type="scientific">uncultured Caudovirales phage</name>
    <dbReference type="NCBI Taxonomy" id="2100421"/>
    <lineage>
        <taxon>Viruses</taxon>
        <taxon>Duplodnaviria</taxon>
        <taxon>Heunggongvirae</taxon>
        <taxon>Uroviricota</taxon>
        <taxon>Caudoviricetes</taxon>
        <taxon>Peduoviridae</taxon>
        <taxon>Maltschvirus</taxon>
        <taxon>Maltschvirus maltsch</taxon>
    </lineage>
</organism>
<dbReference type="EMBL" id="LR796627">
    <property type="protein sequence ID" value="CAB4155495.1"/>
    <property type="molecule type" value="Genomic_DNA"/>
</dbReference>
<protein>
    <submittedName>
        <fullName evidence="1">Uncharacterized protein</fullName>
    </submittedName>
</protein>
<accession>A0A6J5NE98</accession>
<evidence type="ECO:0000313" key="1">
    <source>
        <dbReference type="EMBL" id="CAB4155495.1"/>
    </source>
</evidence>
<gene>
    <name evidence="1" type="ORF">UFOVP660_10</name>
</gene>
<name>A0A6J5NE98_9CAUD</name>
<sequence length="76" mass="8382">MEIQNLKMKDLAEVETITGLNMDEWESGSKAKLTVAIAYVTGKKTNPELTLEQVENMTVEELTALQGTELPKANIS</sequence>
<reference evidence="1" key="1">
    <citation type="submission" date="2020-04" db="EMBL/GenBank/DDBJ databases">
        <authorList>
            <person name="Chiriac C."/>
            <person name="Salcher M."/>
            <person name="Ghai R."/>
            <person name="Kavagutti S V."/>
        </authorList>
    </citation>
    <scope>NUCLEOTIDE SEQUENCE</scope>
</reference>
<proteinExistence type="predicted"/>